<comment type="caution">
    <text evidence="1">The sequence shown here is derived from an EMBL/GenBank/DDBJ whole genome shotgun (WGS) entry which is preliminary data.</text>
</comment>
<accession>A0ACC2EF98</accession>
<protein>
    <submittedName>
        <fullName evidence="1">Uncharacterized protein</fullName>
    </submittedName>
</protein>
<name>A0ACC2EF98_DIPCM</name>
<reference evidence="2" key="1">
    <citation type="journal article" date="2024" name="Proc. Natl. Acad. Sci. U.S.A.">
        <title>Extraordinary preservation of gene collinearity over three hundred million years revealed in homosporous lycophytes.</title>
        <authorList>
            <person name="Li C."/>
            <person name="Wickell D."/>
            <person name="Kuo L.Y."/>
            <person name="Chen X."/>
            <person name="Nie B."/>
            <person name="Liao X."/>
            <person name="Peng D."/>
            <person name="Ji J."/>
            <person name="Jenkins J."/>
            <person name="Williams M."/>
            <person name="Shu S."/>
            <person name="Plott C."/>
            <person name="Barry K."/>
            <person name="Rajasekar S."/>
            <person name="Grimwood J."/>
            <person name="Han X."/>
            <person name="Sun S."/>
            <person name="Hou Z."/>
            <person name="He W."/>
            <person name="Dai G."/>
            <person name="Sun C."/>
            <person name="Schmutz J."/>
            <person name="Leebens-Mack J.H."/>
            <person name="Li F.W."/>
            <person name="Wang L."/>
        </authorList>
    </citation>
    <scope>NUCLEOTIDE SEQUENCE [LARGE SCALE GENOMIC DNA]</scope>
    <source>
        <strain evidence="2">cv. PW_Plant_1</strain>
    </source>
</reference>
<evidence type="ECO:0000313" key="1">
    <source>
        <dbReference type="EMBL" id="KAJ7565151.1"/>
    </source>
</evidence>
<proteinExistence type="predicted"/>
<keyword evidence="2" id="KW-1185">Reference proteome</keyword>
<organism evidence="1 2">
    <name type="scientific">Diphasiastrum complanatum</name>
    <name type="common">Issler's clubmoss</name>
    <name type="synonym">Lycopodium complanatum</name>
    <dbReference type="NCBI Taxonomy" id="34168"/>
    <lineage>
        <taxon>Eukaryota</taxon>
        <taxon>Viridiplantae</taxon>
        <taxon>Streptophyta</taxon>
        <taxon>Embryophyta</taxon>
        <taxon>Tracheophyta</taxon>
        <taxon>Lycopodiopsida</taxon>
        <taxon>Lycopodiales</taxon>
        <taxon>Lycopodiaceae</taxon>
        <taxon>Lycopodioideae</taxon>
        <taxon>Diphasiastrum</taxon>
    </lineage>
</organism>
<gene>
    <name evidence="1" type="ORF">O6H91_02G050300</name>
</gene>
<dbReference type="Proteomes" id="UP001162992">
    <property type="component" value="Chromosome 2"/>
</dbReference>
<evidence type="ECO:0000313" key="2">
    <source>
        <dbReference type="Proteomes" id="UP001162992"/>
    </source>
</evidence>
<sequence>MDRSIDRAKQKKNERRRKRGKAFAKQDSINKSLRNFNFNNNKELAASLISLRLARSFVFDFTRDRKDRRRWLSEIKNKSSEVLSAHSGVFTPHIRNHQNATRHALLRQTVDKAFCPTSCGVRCEKAGRKRRCLLYCNNMLWEM</sequence>
<dbReference type="EMBL" id="CM055093">
    <property type="protein sequence ID" value="KAJ7565151.1"/>
    <property type="molecule type" value="Genomic_DNA"/>
</dbReference>